<dbReference type="GO" id="GO:0005829">
    <property type="term" value="C:cytosol"/>
    <property type="evidence" value="ECO:0007669"/>
    <property type="project" value="TreeGrafter"/>
</dbReference>
<feature type="region of interest" description="Disordered" evidence="1">
    <location>
        <begin position="1097"/>
        <end position="1226"/>
    </location>
</feature>
<feature type="compositionally biased region" description="Polar residues" evidence="1">
    <location>
        <begin position="300"/>
        <end position="310"/>
    </location>
</feature>
<feature type="region of interest" description="Disordered" evidence="1">
    <location>
        <begin position="464"/>
        <end position="492"/>
    </location>
</feature>
<proteinExistence type="predicted"/>
<feature type="region of interest" description="Disordered" evidence="1">
    <location>
        <begin position="1018"/>
        <end position="1081"/>
    </location>
</feature>
<feature type="compositionally biased region" description="Basic and acidic residues" evidence="1">
    <location>
        <begin position="652"/>
        <end position="664"/>
    </location>
</feature>
<keyword evidence="4" id="KW-1185">Reference proteome</keyword>
<dbReference type="STRING" id="329884.A0A4U0Y8A2"/>
<sequence>MAPSTFASAAAGNTPSTPSARDGNAEWGRRTNGATQTFRRASGAATMANSNAQPDSPASSQPPPRYVPPHRNGTLGDMRYSKDQRLDFFKAQQGADGGLKDGLNGLYVGGWQPDMANGASSAGWGRSEHNRDSQPGPDICWDRDGSTEPLALADMDHDEKEFFSTSVNSLVSRQPAGGTKDNQQSNGLSGRRISISNNANTPGGYGLPSPSATRGFGRRRDTSESYPFPSNPLASPTTGRDDQRAPSPPPSLQRRRTDFRDSPSDDRERDGEEKSATTPFGTLRRNQTGPLSAGFAAPSSPWSNAPQSAGLSPMGSFGNFGLGGQASTGDKRNGLGSGRLESRFKNVLEKNTSDEVGSPTVQRKGSMSSLSRVNENESWRPQDDVNAALAEAEEELQSGSAALAAGTDLSPAPQPRQGLRGFGTPSRSNTLDEGGFGAFGMTADNALGSAHGFLQGRDAFQQTPAGQRTGQHTGGNDPMSPTDTNPYRSPDQYGVDRLTEDTDSLDMHNAPLPGLGGFGQDQGQHLGGFQGLGSLGRAPGMQAPGSERSQTSSSAGGRAFPGLGGLGQLSGVPGSAPWPVTQPGFGTPSRQTAGLSNAFGSAIFATSTAELHSPSLAGLGGPGLLGSQGGAGFGGSRMASMFPPAMQDQMRQGDFRTEERDGSNERSATQPFAGLGGGLGEMQSPFAGHAQSTQPGDHLQSQFGPPGRTPQTNEQTSFQTDDQLGQQVAQPPGSSASNQPPAPQQRTMVMPDRMRWIYRDPQGQTQGPWTGLEMHDWYKAGFFSPELLVKKFEDTDYEPLAQLIRRIGNSREPFLVPQIGIPHGAVSNNGPTAWAGAAAGAGPGADRVGAGPAAIPNTTNSASAGGVQPPFASSFPSFGTTLTADQQNALERRKQEEQYLMARQKEHLAQAQMAQRMQPPSNQHGLAPGIGQLHHHSSAQSLHSQPSFGSISSPNGFQPSPTQAPSAGGGHVAGFFDNSFRSSQNGGLGAVGAGVDTLGHIREEEIPGIMDRLSMSERSAPGQFGAPGQPFAQQQQQAAQPQHHQQVQQMYEDRARLQQEQAQHDAAQQHVPDEHSASKERLQQFQQLQGPGLDARFQSAVGKPTAPATTGQKQTAAAQSSVVSPASARPQAQEPLSLTEQVEAAVSAQQSPVPQQGGLPQPFPPAPSQSPLPAPSAQRTGRQSVADQLQTESRDMSQTPSVDTPSAAIAPWAREPAEASKGPSLKEIQEVEARKAAEVEALVSAARRAAAEKEMEALTQVAPVQPGLPSSASWGATGSPATPTSATAAAWAKAAQKTSGASAKSMAQIQKEEEARKKRQVSAALTAQATAMGAVAAPAGGKSYANLAGKVTAPPPGVGGAWTTVGAGGKSKTPVAPATPAVARTASSSMVPSLQPAAVRKAPSRTSTLNNAETVNAQEEFRKWAVGELRPDLNKSISPEDFVATLCELGNDRDMITEAVHGVTNKVDSRHFSEEFLRRKKMADKGLIDTSAPVKSTASPHLAGNGQAGGWSEVAKKGPQVAKEAGGREESNGAFRMVAAKKKGSKR</sequence>
<feature type="region of interest" description="Disordered" evidence="1">
    <location>
        <begin position="114"/>
        <end position="435"/>
    </location>
</feature>
<feature type="compositionally biased region" description="Basic and acidic residues" evidence="1">
    <location>
        <begin position="1071"/>
        <end position="1081"/>
    </location>
</feature>
<feature type="compositionally biased region" description="Polar residues" evidence="1">
    <location>
        <begin position="946"/>
        <end position="965"/>
    </location>
</feature>
<dbReference type="InterPro" id="IPR003169">
    <property type="entry name" value="GYF"/>
</dbReference>
<dbReference type="SUPFAM" id="SSF55277">
    <property type="entry name" value="GYF domain"/>
    <property type="match status" value="1"/>
</dbReference>
<feature type="compositionally biased region" description="Low complexity" evidence="1">
    <location>
        <begin position="1020"/>
        <end position="1049"/>
    </location>
</feature>
<feature type="region of interest" description="Disordered" evidence="1">
    <location>
        <begin position="1262"/>
        <end position="1315"/>
    </location>
</feature>
<accession>A0A4U0Y8A2</accession>
<feature type="compositionally biased region" description="Low complexity" evidence="1">
    <location>
        <begin position="1058"/>
        <end position="1070"/>
    </location>
</feature>
<dbReference type="PANTHER" id="PTHR14445:SF36">
    <property type="entry name" value="FI03272P-RELATED"/>
    <property type="match status" value="1"/>
</dbReference>
<feature type="compositionally biased region" description="Polar residues" evidence="1">
    <location>
        <begin position="1"/>
        <end position="19"/>
    </location>
</feature>
<feature type="region of interest" description="Disordered" evidence="1">
    <location>
        <begin position="1"/>
        <end position="81"/>
    </location>
</feature>
<reference evidence="3 4" key="1">
    <citation type="submission" date="2017-03" db="EMBL/GenBank/DDBJ databases">
        <title>Genomes of endolithic fungi from Antarctica.</title>
        <authorList>
            <person name="Coleine C."/>
            <person name="Masonjones S."/>
            <person name="Stajich J.E."/>
        </authorList>
    </citation>
    <scope>NUCLEOTIDE SEQUENCE [LARGE SCALE GENOMIC DNA]</scope>
    <source>
        <strain evidence="3 4">CCFEE 5184</strain>
    </source>
</reference>
<feature type="region of interest" description="Disordered" evidence="1">
    <location>
        <begin position="1490"/>
        <end position="1547"/>
    </location>
</feature>
<feature type="compositionally biased region" description="Low complexity" evidence="1">
    <location>
        <begin position="1275"/>
        <end position="1301"/>
    </location>
</feature>
<feature type="compositionally biased region" description="Low complexity" evidence="1">
    <location>
        <begin position="909"/>
        <end position="918"/>
    </location>
</feature>
<feature type="compositionally biased region" description="Basic and acidic residues" evidence="1">
    <location>
        <begin position="340"/>
        <end position="353"/>
    </location>
</feature>
<dbReference type="InterPro" id="IPR035445">
    <property type="entry name" value="GYF-like_dom_sf"/>
</dbReference>
<evidence type="ECO:0000259" key="2">
    <source>
        <dbReference type="PROSITE" id="PS50829"/>
    </source>
</evidence>
<feature type="compositionally biased region" description="Low complexity" evidence="1">
    <location>
        <begin position="48"/>
        <end position="59"/>
    </location>
</feature>
<feature type="compositionally biased region" description="Pro residues" evidence="1">
    <location>
        <begin position="1161"/>
        <end position="1174"/>
    </location>
</feature>
<feature type="compositionally biased region" description="Polar residues" evidence="1">
    <location>
        <begin position="180"/>
        <end position="201"/>
    </location>
</feature>
<feature type="compositionally biased region" description="Polar residues" evidence="1">
    <location>
        <begin position="1404"/>
        <end position="1414"/>
    </location>
</feature>
<dbReference type="InterPro" id="IPR051640">
    <property type="entry name" value="GRB10-interact_GYF"/>
</dbReference>
<dbReference type="Proteomes" id="UP000309340">
    <property type="component" value="Unassembled WGS sequence"/>
</dbReference>
<feature type="compositionally biased region" description="Basic and acidic residues" evidence="1">
    <location>
        <begin position="255"/>
        <end position="275"/>
    </location>
</feature>
<feature type="compositionally biased region" description="Basic and acidic residues" evidence="1">
    <location>
        <begin position="374"/>
        <end position="383"/>
    </location>
</feature>
<dbReference type="PROSITE" id="PS50829">
    <property type="entry name" value="GYF"/>
    <property type="match status" value="1"/>
</dbReference>
<feature type="domain" description="GYF" evidence="2">
    <location>
        <begin position="753"/>
        <end position="808"/>
    </location>
</feature>
<name>A0A4U0Y8A2_9PEZI</name>
<feature type="region of interest" description="Disordered" evidence="1">
    <location>
        <begin position="1362"/>
        <end position="1414"/>
    </location>
</feature>
<feature type="compositionally biased region" description="Low complexity" evidence="1">
    <location>
        <begin position="1149"/>
        <end position="1160"/>
    </location>
</feature>
<dbReference type="EMBL" id="NAJQ01000001">
    <property type="protein sequence ID" value="TKA83975.1"/>
    <property type="molecule type" value="Genomic_DNA"/>
</dbReference>
<feature type="compositionally biased region" description="Low complexity" evidence="1">
    <location>
        <begin position="1373"/>
        <end position="1389"/>
    </location>
</feature>
<evidence type="ECO:0000313" key="4">
    <source>
        <dbReference type="Proteomes" id="UP000309340"/>
    </source>
</evidence>
<feature type="compositionally biased region" description="Polar residues" evidence="1">
    <location>
        <begin position="359"/>
        <end position="373"/>
    </location>
</feature>
<evidence type="ECO:0000313" key="3">
    <source>
        <dbReference type="EMBL" id="TKA83975.1"/>
    </source>
</evidence>
<dbReference type="OrthoDB" id="48509at2759"/>
<feature type="compositionally biased region" description="Polar residues" evidence="1">
    <location>
        <begin position="276"/>
        <end position="290"/>
    </location>
</feature>
<feature type="compositionally biased region" description="Polar residues" evidence="1">
    <location>
        <begin position="690"/>
        <end position="746"/>
    </location>
</feature>
<feature type="compositionally biased region" description="Polar residues" evidence="1">
    <location>
        <begin position="1179"/>
        <end position="1204"/>
    </location>
</feature>
<comment type="caution">
    <text evidence="3">The sequence shown here is derived from an EMBL/GenBank/DDBJ whole genome shotgun (WGS) entry which is preliminary data.</text>
</comment>
<dbReference type="Gene3D" id="3.30.1490.40">
    <property type="match status" value="1"/>
</dbReference>
<organism evidence="3 4">
    <name type="scientific">Friedmanniomyces simplex</name>
    <dbReference type="NCBI Taxonomy" id="329884"/>
    <lineage>
        <taxon>Eukaryota</taxon>
        <taxon>Fungi</taxon>
        <taxon>Dikarya</taxon>
        <taxon>Ascomycota</taxon>
        <taxon>Pezizomycotina</taxon>
        <taxon>Dothideomycetes</taxon>
        <taxon>Dothideomycetidae</taxon>
        <taxon>Mycosphaerellales</taxon>
        <taxon>Teratosphaeriaceae</taxon>
        <taxon>Friedmanniomyces</taxon>
    </lineage>
</organism>
<feature type="region of interest" description="Disordered" evidence="1">
    <location>
        <begin position="652"/>
        <end position="746"/>
    </location>
</feature>
<feature type="region of interest" description="Disordered" evidence="1">
    <location>
        <begin position="536"/>
        <end position="561"/>
    </location>
</feature>
<dbReference type="Pfam" id="PF02213">
    <property type="entry name" value="GYF"/>
    <property type="match status" value="1"/>
</dbReference>
<gene>
    <name evidence="3" type="ORF">B0A55_00218</name>
</gene>
<feature type="compositionally biased region" description="Low complexity" evidence="1">
    <location>
        <begin position="397"/>
        <end position="406"/>
    </location>
</feature>
<protein>
    <recommendedName>
        <fullName evidence="2">GYF domain-containing protein</fullName>
    </recommendedName>
</protein>
<dbReference type="SMART" id="SM00444">
    <property type="entry name" value="GYF"/>
    <property type="match status" value="1"/>
</dbReference>
<evidence type="ECO:0000256" key="1">
    <source>
        <dbReference type="SAM" id="MobiDB-lite"/>
    </source>
</evidence>
<feature type="compositionally biased region" description="Polar residues" evidence="1">
    <location>
        <begin position="163"/>
        <end position="172"/>
    </location>
</feature>
<dbReference type="PANTHER" id="PTHR14445">
    <property type="entry name" value="GRB10 INTERACTING GYF PROTEIN"/>
    <property type="match status" value="1"/>
</dbReference>
<feature type="region of interest" description="Disordered" evidence="1">
    <location>
        <begin position="907"/>
        <end position="971"/>
    </location>
</feature>
<feature type="compositionally biased region" description="Low complexity" evidence="1">
    <location>
        <begin position="1105"/>
        <end position="1132"/>
    </location>
</feature>